<protein>
    <recommendedName>
        <fullName evidence="1">YdhG-like domain-containing protein</fullName>
    </recommendedName>
</protein>
<dbReference type="SUPFAM" id="SSF159888">
    <property type="entry name" value="YdhG-like"/>
    <property type="match status" value="1"/>
</dbReference>
<dbReference type="RefSeq" id="WP_192756007.1">
    <property type="nucleotide sequence ID" value="NZ_BAABJL010000128.1"/>
</dbReference>
<dbReference type="Proteomes" id="UP000638648">
    <property type="component" value="Unassembled WGS sequence"/>
</dbReference>
<proteinExistence type="predicted"/>
<keyword evidence="3" id="KW-1185">Reference proteome</keyword>
<comment type="caution">
    <text evidence="2">The sequence shown here is derived from an EMBL/GenBank/DDBJ whole genome shotgun (WGS) entry which is preliminary data.</text>
</comment>
<name>A0A927RIA4_9ACTN</name>
<gene>
    <name evidence="2" type="ORF">HEB94_009928</name>
</gene>
<feature type="domain" description="YdhG-like" evidence="1">
    <location>
        <begin position="18"/>
        <end position="125"/>
    </location>
</feature>
<dbReference type="Pfam" id="PF08818">
    <property type="entry name" value="DUF1801"/>
    <property type="match status" value="1"/>
</dbReference>
<dbReference type="AlphaFoldDB" id="A0A927RIA4"/>
<dbReference type="InterPro" id="IPR014922">
    <property type="entry name" value="YdhG-like"/>
</dbReference>
<sequence length="136" mass="15404">MAVDSAVADYIAGLPDGRREIVRAVHERIRVEVPELEVRMWTRFIGYGHYHYRYASGREGDWFPVGLTNNKQYVSLYICAADQEGYLAEANAERLGRVSVGKSCIRFRRLDDLDIDVAGELVRRAAHLVAAGRFAM</sequence>
<evidence type="ECO:0000313" key="3">
    <source>
        <dbReference type="Proteomes" id="UP000638648"/>
    </source>
</evidence>
<dbReference type="EMBL" id="JADBEM010000001">
    <property type="protein sequence ID" value="MBE1613080.1"/>
    <property type="molecule type" value="Genomic_DNA"/>
</dbReference>
<evidence type="ECO:0000313" key="2">
    <source>
        <dbReference type="EMBL" id="MBE1613080.1"/>
    </source>
</evidence>
<reference evidence="2" key="1">
    <citation type="submission" date="2020-10" db="EMBL/GenBank/DDBJ databases">
        <title>Sequencing the genomes of 1000 actinobacteria strains.</title>
        <authorList>
            <person name="Klenk H.-P."/>
        </authorList>
    </citation>
    <scope>NUCLEOTIDE SEQUENCE</scope>
    <source>
        <strain evidence="2">DSM 45354</strain>
    </source>
</reference>
<dbReference type="Gene3D" id="3.90.1150.200">
    <property type="match status" value="1"/>
</dbReference>
<evidence type="ECO:0000259" key="1">
    <source>
        <dbReference type="Pfam" id="PF08818"/>
    </source>
</evidence>
<organism evidence="2 3">
    <name type="scientific">Actinopolymorpha pittospori</name>
    <dbReference type="NCBI Taxonomy" id="648752"/>
    <lineage>
        <taxon>Bacteria</taxon>
        <taxon>Bacillati</taxon>
        <taxon>Actinomycetota</taxon>
        <taxon>Actinomycetes</taxon>
        <taxon>Propionibacteriales</taxon>
        <taxon>Actinopolymorphaceae</taxon>
        <taxon>Actinopolymorpha</taxon>
    </lineage>
</organism>
<accession>A0A927RIA4</accession>